<reference evidence="6" key="1">
    <citation type="submission" date="2020-10" db="EMBL/GenBank/DDBJ databases">
        <title>Sequencing the genomes of 1000 actinobacteria strains.</title>
        <authorList>
            <person name="Klenk H.-P."/>
        </authorList>
    </citation>
    <scope>NUCLEOTIDE SEQUENCE</scope>
    <source>
        <strain evidence="6">DSM 45354</strain>
    </source>
</reference>
<gene>
    <name evidence="6" type="ORF">HEB94_003705</name>
</gene>
<protein>
    <submittedName>
        <fullName evidence="6">ATPase subunit of ABC transporter with duplicated ATPase domains</fullName>
    </submittedName>
</protein>
<dbReference type="InterPro" id="IPR050611">
    <property type="entry name" value="ABCF"/>
</dbReference>
<dbReference type="AlphaFoldDB" id="A0A927R8L4"/>
<evidence type="ECO:0000256" key="3">
    <source>
        <dbReference type="ARBA" id="ARBA00022840"/>
    </source>
</evidence>
<dbReference type="Gene3D" id="3.40.50.300">
    <property type="entry name" value="P-loop containing nucleotide triphosphate hydrolases"/>
    <property type="match status" value="2"/>
</dbReference>
<dbReference type="GO" id="GO:0016887">
    <property type="term" value="F:ATP hydrolysis activity"/>
    <property type="evidence" value="ECO:0007669"/>
    <property type="project" value="InterPro"/>
</dbReference>
<dbReference type="SUPFAM" id="SSF52540">
    <property type="entry name" value="P-loop containing nucleoside triphosphate hydrolases"/>
    <property type="match status" value="2"/>
</dbReference>
<evidence type="ECO:0000313" key="6">
    <source>
        <dbReference type="EMBL" id="MBE1606857.1"/>
    </source>
</evidence>
<dbReference type="InterPro" id="IPR003593">
    <property type="entry name" value="AAA+_ATPase"/>
</dbReference>
<evidence type="ECO:0000256" key="2">
    <source>
        <dbReference type="ARBA" id="ARBA00022741"/>
    </source>
</evidence>
<dbReference type="EMBL" id="JADBEM010000001">
    <property type="protein sequence ID" value="MBE1606857.1"/>
    <property type="molecule type" value="Genomic_DNA"/>
</dbReference>
<name>A0A927R8L4_9ACTN</name>
<dbReference type="CDD" id="cd03221">
    <property type="entry name" value="ABCF_EF-3"/>
    <property type="match status" value="2"/>
</dbReference>
<proteinExistence type="predicted"/>
<dbReference type="RefSeq" id="WP_192750908.1">
    <property type="nucleotide sequence ID" value="NZ_BAABJL010000109.1"/>
</dbReference>
<dbReference type="GO" id="GO:0005524">
    <property type="term" value="F:ATP binding"/>
    <property type="evidence" value="ECO:0007669"/>
    <property type="project" value="UniProtKB-KW"/>
</dbReference>
<organism evidence="6 7">
    <name type="scientific">Actinopolymorpha pittospori</name>
    <dbReference type="NCBI Taxonomy" id="648752"/>
    <lineage>
        <taxon>Bacteria</taxon>
        <taxon>Bacillati</taxon>
        <taxon>Actinomycetota</taxon>
        <taxon>Actinomycetes</taxon>
        <taxon>Propionibacteriales</taxon>
        <taxon>Actinopolymorphaceae</taxon>
        <taxon>Actinopolymorpha</taxon>
    </lineage>
</organism>
<comment type="caution">
    <text evidence="6">The sequence shown here is derived from an EMBL/GenBank/DDBJ whole genome shotgun (WGS) entry which is preliminary data.</text>
</comment>
<evidence type="ECO:0000259" key="5">
    <source>
        <dbReference type="PROSITE" id="PS50893"/>
    </source>
</evidence>
<dbReference type="InterPro" id="IPR027417">
    <property type="entry name" value="P-loop_NTPase"/>
</dbReference>
<keyword evidence="7" id="KW-1185">Reference proteome</keyword>
<dbReference type="Pfam" id="PF00005">
    <property type="entry name" value="ABC_tran"/>
    <property type="match status" value="2"/>
</dbReference>
<keyword evidence="2" id="KW-0547">Nucleotide-binding</keyword>
<keyword evidence="3" id="KW-0067">ATP-binding</keyword>
<sequence>MSTLVVRDVQLHLGPQLVLGGISVTVAPGDRFAVVGPNGVGKTTLLRVMEGTLAADGGGVERQPAAATVGLLPQERDARPGETLEGYLARRSGVADADAELVAATTALADGVKGADDRYALALDRYLALGAADLDVRAPAVLADLDLPPDGLADPVLSLSGGQLARLALASVLLAKFDVLLLDEPTNDLDLAGLAQLEEFLTSRPGALVVVSHDRAFLDRVATDVLEIDEFSRTGQVYGGGFATYLEERERAHARAQEAYDTYAGQRDSLLEQARRKQEWARSGATRAHRRPADNDKNSKHFHVQKSQATGAGAARALRAAERLETVEEPRTPWELRLRLDQKARSGTRVAGLSGVVVERGNFRLGPVDLDLRYADRVVVVGPNGAGKSSLIGVLLGRLTPSAGERWVGHGVVLGEIDQVRRGVAADVELLEAFRRSSGQDETEARTLLAKFGLGADDVVRPTGSLSPGERTRADLALLVARQANLLVLDEPTNHLDLPAVEQLEQALAAYDGTLVLASHDRKLVEAVRPTHILHVRDGQVRLERP</sequence>
<dbReference type="InterPro" id="IPR017871">
    <property type="entry name" value="ABC_transporter-like_CS"/>
</dbReference>
<dbReference type="PANTHER" id="PTHR19211:SF123">
    <property type="entry name" value="ABC TRANSPORTER"/>
    <property type="match status" value="1"/>
</dbReference>
<feature type="domain" description="ABC transporter" evidence="5">
    <location>
        <begin position="4"/>
        <end position="259"/>
    </location>
</feature>
<evidence type="ECO:0000256" key="4">
    <source>
        <dbReference type="SAM" id="MobiDB-lite"/>
    </source>
</evidence>
<accession>A0A927R8L4</accession>
<dbReference type="Proteomes" id="UP000638648">
    <property type="component" value="Unassembled WGS sequence"/>
</dbReference>
<dbReference type="PROSITE" id="PS00211">
    <property type="entry name" value="ABC_TRANSPORTER_1"/>
    <property type="match status" value="2"/>
</dbReference>
<dbReference type="SMART" id="SM00382">
    <property type="entry name" value="AAA"/>
    <property type="match status" value="2"/>
</dbReference>
<feature type="domain" description="ABC transporter" evidence="5">
    <location>
        <begin position="348"/>
        <end position="546"/>
    </location>
</feature>
<dbReference type="PROSITE" id="PS50893">
    <property type="entry name" value="ABC_TRANSPORTER_2"/>
    <property type="match status" value="2"/>
</dbReference>
<dbReference type="InterPro" id="IPR003439">
    <property type="entry name" value="ABC_transporter-like_ATP-bd"/>
</dbReference>
<evidence type="ECO:0000313" key="7">
    <source>
        <dbReference type="Proteomes" id="UP000638648"/>
    </source>
</evidence>
<keyword evidence="1" id="KW-0677">Repeat</keyword>
<dbReference type="FunFam" id="3.40.50.300:FF:000011">
    <property type="entry name" value="Putative ABC transporter ATP-binding component"/>
    <property type="match status" value="1"/>
</dbReference>
<evidence type="ECO:0000256" key="1">
    <source>
        <dbReference type="ARBA" id="ARBA00022737"/>
    </source>
</evidence>
<feature type="region of interest" description="Disordered" evidence="4">
    <location>
        <begin position="280"/>
        <end position="312"/>
    </location>
</feature>
<dbReference type="PANTHER" id="PTHR19211">
    <property type="entry name" value="ATP-BINDING TRANSPORT PROTEIN-RELATED"/>
    <property type="match status" value="1"/>
</dbReference>